<dbReference type="Proteomes" id="UP000253769">
    <property type="component" value="Unassembled WGS sequence"/>
</dbReference>
<dbReference type="EMBL" id="QQOH01000001">
    <property type="protein sequence ID" value="RDE24867.1"/>
    <property type="molecule type" value="Genomic_DNA"/>
</dbReference>
<reference evidence="2 3" key="1">
    <citation type="submission" date="2018-07" db="EMBL/GenBank/DDBJ databases">
        <title>Motiliproteus coralliicola sp. nov., a bacterium isolated from Coral.</title>
        <authorList>
            <person name="Wang G."/>
        </authorList>
    </citation>
    <scope>NUCLEOTIDE SEQUENCE [LARGE SCALE GENOMIC DNA]</scope>
    <source>
        <strain evidence="2 3">C34</strain>
    </source>
</reference>
<evidence type="ECO:0000313" key="3">
    <source>
        <dbReference type="Proteomes" id="UP000253769"/>
    </source>
</evidence>
<dbReference type="Pfam" id="PF19630">
    <property type="entry name" value="DUF6134"/>
    <property type="match status" value="1"/>
</dbReference>
<accession>A0A369WT66</accession>
<protein>
    <submittedName>
        <fullName evidence="2">Uncharacterized protein</fullName>
    </submittedName>
</protein>
<evidence type="ECO:0000256" key="1">
    <source>
        <dbReference type="SAM" id="MobiDB-lite"/>
    </source>
</evidence>
<sequence>MLALLLVHSPHALASLEGADRLADRSQHWQRLYGDSIKFEVWRDGEPVGSYQTRFGGGSEQFRVEAEMELELSWLWWRYRYQYQAVELWRQGHLSRLSSRIDDNGELVQHHFSRQGDWLVETDASMAPVESGGAASVPLPVLASHHYDIAVLHQGRVLNTLTGQVNRFEIEPLGAMRIASAQGQIEARGYRYRGELHDTEVWYDNRNRWVGLRFKDRRGATVEFRCQRCGRDRSSDNRLMQSPSTGEWVRPPSGRVLNPSQSPGSLNLRWQL</sequence>
<dbReference type="InterPro" id="IPR045767">
    <property type="entry name" value="DUF6134"/>
</dbReference>
<gene>
    <name evidence="2" type="ORF">DV711_04605</name>
</gene>
<name>A0A369WT66_9GAMM</name>
<feature type="region of interest" description="Disordered" evidence="1">
    <location>
        <begin position="233"/>
        <end position="264"/>
    </location>
</feature>
<proteinExistence type="predicted"/>
<comment type="caution">
    <text evidence="2">The sequence shown here is derived from an EMBL/GenBank/DDBJ whole genome shotgun (WGS) entry which is preliminary data.</text>
</comment>
<keyword evidence="3" id="KW-1185">Reference proteome</keyword>
<dbReference type="AlphaFoldDB" id="A0A369WT66"/>
<organism evidence="2 3">
    <name type="scientific">Motiliproteus coralliicola</name>
    <dbReference type="NCBI Taxonomy" id="2283196"/>
    <lineage>
        <taxon>Bacteria</taxon>
        <taxon>Pseudomonadati</taxon>
        <taxon>Pseudomonadota</taxon>
        <taxon>Gammaproteobacteria</taxon>
        <taxon>Oceanospirillales</taxon>
        <taxon>Oceanospirillaceae</taxon>
        <taxon>Motiliproteus</taxon>
    </lineage>
</organism>
<evidence type="ECO:0000313" key="2">
    <source>
        <dbReference type="EMBL" id="RDE24867.1"/>
    </source>
</evidence>